<gene>
    <name evidence="1" type="ORF">SBD_2040</name>
</gene>
<evidence type="ECO:0000313" key="2">
    <source>
        <dbReference type="Proteomes" id="UP000030760"/>
    </source>
</evidence>
<evidence type="ECO:0000313" key="1">
    <source>
        <dbReference type="EMBL" id="EMF56479.1"/>
    </source>
</evidence>
<dbReference type="AlphaFoldDB" id="M3FW69"/>
<name>M3FW69_9ACTN</name>
<reference evidence="2" key="1">
    <citation type="journal article" date="2013" name="Genome Announc.">
        <title>Draft Genome Sequence of Streptomyces bottropensis ATCC 25435, a Bottromycin-Producing Actinomycete.</title>
        <authorList>
            <person name="Zhang H."/>
            <person name="Zhou W."/>
            <person name="Zhuang Y."/>
            <person name="Liang X."/>
            <person name="Liu T."/>
        </authorList>
    </citation>
    <scope>NUCLEOTIDE SEQUENCE [LARGE SCALE GENOMIC DNA]</scope>
    <source>
        <strain evidence="2">ATCC 25435</strain>
    </source>
</reference>
<dbReference type="EMBL" id="KB405062">
    <property type="protein sequence ID" value="EMF56479.1"/>
    <property type="molecule type" value="Genomic_DNA"/>
</dbReference>
<dbReference type="Proteomes" id="UP000030760">
    <property type="component" value="Unassembled WGS sequence"/>
</dbReference>
<accession>M3FW69</accession>
<protein>
    <submittedName>
        <fullName evidence="1">Uncharacterized protein</fullName>
    </submittedName>
</protein>
<proteinExistence type="predicted"/>
<sequence>MQKELTGVPTRSYERLAAVGCGLDEGEQGAVAGGAGAGPAVQ</sequence>
<organism evidence="1 2">
    <name type="scientific">Streptomyces bottropensis ATCC 25435</name>
    <dbReference type="NCBI Taxonomy" id="1054862"/>
    <lineage>
        <taxon>Bacteria</taxon>
        <taxon>Bacillati</taxon>
        <taxon>Actinomycetota</taxon>
        <taxon>Actinomycetes</taxon>
        <taxon>Kitasatosporales</taxon>
        <taxon>Streptomycetaceae</taxon>
        <taxon>Streptomyces</taxon>
    </lineage>
</organism>